<comment type="caution">
    <text evidence="2">The sequence shown here is derived from an EMBL/GenBank/DDBJ whole genome shotgun (WGS) entry which is preliminary data.</text>
</comment>
<name>A0A7W3T7V6_9ACTN</name>
<proteinExistence type="predicted"/>
<gene>
    <name evidence="2" type="ORF">FOE67_24270</name>
</gene>
<reference evidence="3" key="1">
    <citation type="submission" date="2019-10" db="EMBL/GenBank/DDBJ databases">
        <title>Streptomyces sp. nov., a novel actinobacterium isolated from alkaline environment.</title>
        <authorList>
            <person name="Golinska P."/>
        </authorList>
    </citation>
    <scope>NUCLEOTIDE SEQUENCE [LARGE SCALE GENOMIC DNA]</scope>
    <source>
        <strain evidence="3">DSM 42108</strain>
    </source>
</reference>
<evidence type="ECO:0000313" key="3">
    <source>
        <dbReference type="Proteomes" id="UP000530234"/>
    </source>
</evidence>
<dbReference type="EMBL" id="VKHS01000985">
    <property type="protein sequence ID" value="MBB0232512.1"/>
    <property type="molecule type" value="Genomic_DNA"/>
</dbReference>
<feature type="region of interest" description="Disordered" evidence="1">
    <location>
        <begin position="1"/>
        <end position="26"/>
    </location>
</feature>
<keyword evidence="3" id="KW-1185">Reference proteome</keyword>
<evidence type="ECO:0000256" key="1">
    <source>
        <dbReference type="SAM" id="MobiDB-lite"/>
    </source>
</evidence>
<feature type="compositionally biased region" description="Low complexity" evidence="1">
    <location>
        <begin position="1"/>
        <end position="16"/>
    </location>
</feature>
<organism evidence="2 3">
    <name type="scientific">Streptomyces calidiresistens</name>
    <dbReference type="NCBI Taxonomy" id="1485586"/>
    <lineage>
        <taxon>Bacteria</taxon>
        <taxon>Bacillati</taxon>
        <taxon>Actinomycetota</taxon>
        <taxon>Actinomycetes</taxon>
        <taxon>Kitasatosporales</taxon>
        <taxon>Streptomycetaceae</taxon>
        <taxon>Streptomyces</taxon>
    </lineage>
</organism>
<sequence length="81" mass="8207">MVEAVTGPVGVRGTVPFPGPAGRSVRITPTDETGWVEVQLVLARDADAGATVAEAVRAGAAAAGRRLRVLVVRLDGEADGT</sequence>
<accession>A0A7W3T7V6</accession>
<protein>
    <submittedName>
        <fullName evidence="2">Uncharacterized protein</fullName>
    </submittedName>
</protein>
<evidence type="ECO:0000313" key="2">
    <source>
        <dbReference type="EMBL" id="MBB0232512.1"/>
    </source>
</evidence>
<dbReference type="Proteomes" id="UP000530234">
    <property type="component" value="Unassembled WGS sequence"/>
</dbReference>
<dbReference type="AlphaFoldDB" id="A0A7W3T7V6"/>